<keyword evidence="9" id="KW-1185">Reference proteome</keyword>
<protein>
    <submittedName>
        <fullName evidence="8">Drug metabolite transporter (DMT) superfamily permease</fullName>
    </submittedName>
</protein>
<dbReference type="PANTHER" id="PTHR32322">
    <property type="entry name" value="INNER MEMBRANE TRANSPORTER"/>
    <property type="match status" value="1"/>
</dbReference>
<feature type="domain" description="EamA" evidence="7">
    <location>
        <begin position="160"/>
        <end position="289"/>
    </location>
</feature>
<dbReference type="InterPro" id="IPR037185">
    <property type="entry name" value="EmrE-like"/>
</dbReference>
<evidence type="ECO:0000313" key="9">
    <source>
        <dbReference type="Proteomes" id="UP000051162"/>
    </source>
</evidence>
<comment type="similarity">
    <text evidence="2">Belongs to the EamA transporter family.</text>
</comment>
<feature type="transmembrane region" description="Helical" evidence="6">
    <location>
        <begin position="130"/>
        <end position="149"/>
    </location>
</feature>
<comment type="subcellular location">
    <subcellularLocation>
        <location evidence="1">Endomembrane system</location>
        <topology evidence="1">Multi-pass membrane protein</topology>
    </subcellularLocation>
</comment>
<dbReference type="GO" id="GO:0016020">
    <property type="term" value="C:membrane"/>
    <property type="evidence" value="ECO:0007669"/>
    <property type="project" value="UniProtKB-SubCell"/>
</dbReference>
<evidence type="ECO:0000256" key="5">
    <source>
        <dbReference type="ARBA" id="ARBA00023136"/>
    </source>
</evidence>
<dbReference type="OrthoDB" id="9810818at2"/>
<keyword evidence="3 6" id="KW-0812">Transmembrane</keyword>
<reference evidence="8 9" key="1">
    <citation type="journal article" date="2015" name="Genome Announc.">
        <title>Expanding the biotechnology potential of lactobacilli through comparative genomics of 213 strains and associated genera.</title>
        <authorList>
            <person name="Sun Z."/>
            <person name="Harris H.M."/>
            <person name="McCann A."/>
            <person name="Guo C."/>
            <person name="Argimon S."/>
            <person name="Zhang W."/>
            <person name="Yang X."/>
            <person name="Jeffery I.B."/>
            <person name="Cooney J.C."/>
            <person name="Kagawa T.F."/>
            <person name="Liu W."/>
            <person name="Song Y."/>
            <person name="Salvetti E."/>
            <person name="Wrobel A."/>
            <person name="Rasinkangas P."/>
            <person name="Parkhill J."/>
            <person name="Rea M.C."/>
            <person name="O'Sullivan O."/>
            <person name="Ritari J."/>
            <person name="Douillard F.P."/>
            <person name="Paul Ross R."/>
            <person name="Yang R."/>
            <person name="Briner A.E."/>
            <person name="Felis G.E."/>
            <person name="de Vos W.M."/>
            <person name="Barrangou R."/>
            <person name="Klaenhammer T.R."/>
            <person name="Caufield P.W."/>
            <person name="Cui Y."/>
            <person name="Zhang H."/>
            <person name="O'Toole P.W."/>
        </authorList>
    </citation>
    <scope>NUCLEOTIDE SEQUENCE [LARGE SCALE GENOMIC DNA]</scope>
    <source>
        <strain evidence="8 9">DSM 19117</strain>
    </source>
</reference>
<dbReference type="Pfam" id="PF00892">
    <property type="entry name" value="EamA"/>
    <property type="match status" value="2"/>
</dbReference>
<feature type="transmembrane region" description="Helical" evidence="6">
    <location>
        <begin position="189"/>
        <end position="207"/>
    </location>
</feature>
<evidence type="ECO:0000256" key="3">
    <source>
        <dbReference type="ARBA" id="ARBA00022692"/>
    </source>
</evidence>
<feature type="transmembrane region" description="Helical" evidence="6">
    <location>
        <begin position="12"/>
        <end position="30"/>
    </location>
</feature>
<keyword evidence="5 6" id="KW-0472">Membrane</keyword>
<evidence type="ECO:0000256" key="2">
    <source>
        <dbReference type="ARBA" id="ARBA00007362"/>
    </source>
</evidence>
<feature type="transmembrane region" description="Helical" evidence="6">
    <location>
        <begin position="36"/>
        <end position="56"/>
    </location>
</feature>
<name>A0A0R1K6H2_9LACO</name>
<dbReference type="InterPro" id="IPR000620">
    <property type="entry name" value="EamA_dom"/>
</dbReference>
<sequence length="300" mass="32432">MLKNRRVGLTEVITGCTLWGASGMVAQALLDQDQVPSGWLTGVRLFWAGLLLLVWYALGKGHTVWSIWRQPKLAGQLFLFSFLGMVPSQLTYFLAIYYGNAPTATVLQFLSPLLIILYLAAVHRQWPRRIDVLSIGIALFGTYLLVTNGQLTKLALAPLALFWGLVAGVSSAAYTLLPQRLLAQFDARLVVGWAMLVGSLPFGPTMVTTRLPHLNGVVVGGVAFIVIAGTMLAYLLYLKSLQSLDPATTGMFSAFEPLTATLLTVTVLGTPVTHFEILGGLCILATALLQALPRRTSMAS</sequence>
<organism evidence="8 9">
    <name type="scientific">Levilactobacillus namurensis DSM 19117</name>
    <dbReference type="NCBI Taxonomy" id="1423773"/>
    <lineage>
        <taxon>Bacteria</taxon>
        <taxon>Bacillati</taxon>
        <taxon>Bacillota</taxon>
        <taxon>Bacilli</taxon>
        <taxon>Lactobacillales</taxon>
        <taxon>Lactobacillaceae</taxon>
        <taxon>Levilactobacillus</taxon>
    </lineage>
</organism>
<feature type="transmembrane region" description="Helical" evidence="6">
    <location>
        <begin position="213"/>
        <end position="237"/>
    </location>
</feature>
<feature type="domain" description="EamA" evidence="7">
    <location>
        <begin position="12"/>
        <end position="146"/>
    </location>
</feature>
<dbReference type="PATRIC" id="fig|1423773.3.peg.1830"/>
<feature type="transmembrane region" description="Helical" evidence="6">
    <location>
        <begin position="155"/>
        <end position="177"/>
    </location>
</feature>
<dbReference type="EMBL" id="AZDT01000028">
    <property type="protein sequence ID" value="KRK75969.1"/>
    <property type="molecule type" value="Genomic_DNA"/>
</dbReference>
<accession>A0A0R1K6H2</accession>
<gene>
    <name evidence="8" type="ORF">FD30_GL001785</name>
</gene>
<evidence type="ECO:0000256" key="1">
    <source>
        <dbReference type="ARBA" id="ARBA00004127"/>
    </source>
</evidence>
<dbReference type="InterPro" id="IPR050638">
    <property type="entry name" value="AA-Vitamin_Transporters"/>
</dbReference>
<evidence type="ECO:0000313" key="8">
    <source>
        <dbReference type="EMBL" id="KRK75969.1"/>
    </source>
</evidence>
<evidence type="ECO:0000256" key="6">
    <source>
        <dbReference type="SAM" id="Phobius"/>
    </source>
</evidence>
<dbReference type="PANTHER" id="PTHR32322:SF2">
    <property type="entry name" value="EAMA DOMAIN-CONTAINING PROTEIN"/>
    <property type="match status" value="1"/>
</dbReference>
<feature type="transmembrane region" description="Helical" evidence="6">
    <location>
        <begin position="104"/>
        <end position="123"/>
    </location>
</feature>
<dbReference type="AlphaFoldDB" id="A0A0R1K6H2"/>
<dbReference type="SUPFAM" id="SSF103481">
    <property type="entry name" value="Multidrug resistance efflux transporter EmrE"/>
    <property type="match status" value="2"/>
</dbReference>
<dbReference type="Proteomes" id="UP000051162">
    <property type="component" value="Unassembled WGS sequence"/>
</dbReference>
<feature type="transmembrane region" description="Helical" evidence="6">
    <location>
        <begin position="77"/>
        <end position="98"/>
    </location>
</feature>
<dbReference type="RefSeq" id="WP_056944243.1">
    <property type="nucleotide sequence ID" value="NZ_AZDT01000028.1"/>
</dbReference>
<proteinExistence type="inferred from homology"/>
<evidence type="ECO:0000259" key="7">
    <source>
        <dbReference type="Pfam" id="PF00892"/>
    </source>
</evidence>
<keyword evidence="4 6" id="KW-1133">Transmembrane helix</keyword>
<dbReference type="GeneID" id="84782722"/>
<comment type="caution">
    <text evidence="8">The sequence shown here is derived from an EMBL/GenBank/DDBJ whole genome shotgun (WGS) entry which is preliminary data.</text>
</comment>
<evidence type="ECO:0000256" key="4">
    <source>
        <dbReference type="ARBA" id="ARBA00022989"/>
    </source>
</evidence>